<feature type="compositionally biased region" description="Acidic residues" evidence="1">
    <location>
        <begin position="16"/>
        <end position="40"/>
    </location>
</feature>
<reference evidence="2 3" key="1">
    <citation type="journal article" date="2018" name="Nat. Ecol. Evol.">
        <title>Pezizomycetes genomes reveal the molecular basis of ectomycorrhizal truffle lifestyle.</title>
        <authorList>
            <person name="Murat C."/>
            <person name="Payen T."/>
            <person name="Noel B."/>
            <person name="Kuo A."/>
            <person name="Morin E."/>
            <person name="Chen J."/>
            <person name="Kohler A."/>
            <person name="Krizsan K."/>
            <person name="Balestrini R."/>
            <person name="Da Silva C."/>
            <person name="Montanini B."/>
            <person name="Hainaut M."/>
            <person name="Levati E."/>
            <person name="Barry K.W."/>
            <person name="Belfiori B."/>
            <person name="Cichocki N."/>
            <person name="Clum A."/>
            <person name="Dockter R.B."/>
            <person name="Fauchery L."/>
            <person name="Guy J."/>
            <person name="Iotti M."/>
            <person name="Le Tacon F."/>
            <person name="Lindquist E.A."/>
            <person name="Lipzen A."/>
            <person name="Malagnac F."/>
            <person name="Mello A."/>
            <person name="Molinier V."/>
            <person name="Miyauchi S."/>
            <person name="Poulain J."/>
            <person name="Riccioni C."/>
            <person name="Rubini A."/>
            <person name="Sitrit Y."/>
            <person name="Splivallo R."/>
            <person name="Traeger S."/>
            <person name="Wang M."/>
            <person name="Zifcakova L."/>
            <person name="Wipf D."/>
            <person name="Zambonelli A."/>
            <person name="Paolocci F."/>
            <person name="Nowrousian M."/>
            <person name="Ottonello S."/>
            <person name="Baldrian P."/>
            <person name="Spatafora J.W."/>
            <person name="Henrissat B."/>
            <person name="Nagy L.G."/>
            <person name="Aury J.M."/>
            <person name="Wincker P."/>
            <person name="Grigoriev I.V."/>
            <person name="Bonfante P."/>
            <person name="Martin F.M."/>
        </authorList>
    </citation>
    <scope>NUCLEOTIDE SEQUENCE [LARGE SCALE GENOMIC DNA]</scope>
    <source>
        <strain evidence="2 3">120613-1</strain>
    </source>
</reference>
<accession>A0A3N4J3H8</accession>
<name>A0A3N4J3H8_9PEZI</name>
<dbReference type="Proteomes" id="UP000276215">
    <property type="component" value="Unassembled WGS sequence"/>
</dbReference>
<evidence type="ECO:0000313" key="2">
    <source>
        <dbReference type="EMBL" id="RPA91658.1"/>
    </source>
</evidence>
<sequence length="106" mass="12617">MKEANIDMIKYNDLENSEIEYQTDDEIEEDSHENDDGDNTNDDKLEKQFMDKVELKESIVGTCEEDRVSMWAFGVEDIYFYREVGAWKKERRGFLHVREVPESELL</sequence>
<keyword evidence="3" id="KW-1185">Reference proteome</keyword>
<evidence type="ECO:0000313" key="3">
    <source>
        <dbReference type="Proteomes" id="UP000276215"/>
    </source>
</evidence>
<protein>
    <submittedName>
        <fullName evidence="2">Uncharacterized protein</fullName>
    </submittedName>
</protein>
<evidence type="ECO:0000256" key="1">
    <source>
        <dbReference type="SAM" id="MobiDB-lite"/>
    </source>
</evidence>
<feature type="region of interest" description="Disordered" evidence="1">
    <location>
        <begin position="16"/>
        <end position="43"/>
    </location>
</feature>
<proteinExistence type="predicted"/>
<organism evidence="2 3">
    <name type="scientific">Choiromyces venosus 120613-1</name>
    <dbReference type="NCBI Taxonomy" id="1336337"/>
    <lineage>
        <taxon>Eukaryota</taxon>
        <taxon>Fungi</taxon>
        <taxon>Dikarya</taxon>
        <taxon>Ascomycota</taxon>
        <taxon>Pezizomycotina</taxon>
        <taxon>Pezizomycetes</taxon>
        <taxon>Pezizales</taxon>
        <taxon>Tuberaceae</taxon>
        <taxon>Choiromyces</taxon>
    </lineage>
</organism>
<gene>
    <name evidence="2" type="ORF">L873DRAFT_1848133</name>
</gene>
<dbReference type="AlphaFoldDB" id="A0A3N4J3H8"/>
<dbReference type="EMBL" id="ML120490">
    <property type="protein sequence ID" value="RPA91658.1"/>
    <property type="molecule type" value="Genomic_DNA"/>
</dbReference>